<organism evidence="1 2">
    <name type="scientific">Forsythia ovata</name>
    <dbReference type="NCBI Taxonomy" id="205694"/>
    <lineage>
        <taxon>Eukaryota</taxon>
        <taxon>Viridiplantae</taxon>
        <taxon>Streptophyta</taxon>
        <taxon>Embryophyta</taxon>
        <taxon>Tracheophyta</taxon>
        <taxon>Spermatophyta</taxon>
        <taxon>Magnoliopsida</taxon>
        <taxon>eudicotyledons</taxon>
        <taxon>Gunneridae</taxon>
        <taxon>Pentapetalae</taxon>
        <taxon>asterids</taxon>
        <taxon>lamiids</taxon>
        <taxon>Lamiales</taxon>
        <taxon>Oleaceae</taxon>
        <taxon>Forsythieae</taxon>
        <taxon>Forsythia</taxon>
    </lineage>
</organism>
<name>A0ABD1W6X8_9LAMI</name>
<evidence type="ECO:0000313" key="1">
    <source>
        <dbReference type="EMBL" id="KAL2545271.1"/>
    </source>
</evidence>
<proteinExistence type="predicted"/>
<evidence type="ECO:0000313" key="2">
    <source>
        <dbReference type="Proteomes" id="UP001604277"/>
    </source>
</evidence>
<reference evidence="2" key="1">
    <citation type="submission" date="2024-07" db="EMBL/GenBank/DDBJ databases">
        <title>Two chromosome-level genome assemblies of Korean endemic species Abeliophyllum distichum and Forsythia ovata (Oleaceae).</title>
        <authorList>
            <person name="Jang H."/>
        </authorList>
    </citation>
    <scope>NUCLEOTIDE SEQUENCE [LARGE SCALE GENOMIC DNA]</scope>
</reference>
<dbReference type="AlphaFoldDB" id="A0ABD1W6X8"/>
<dbReference type="Proteomes" id="UP001604277">
    <property type="component" value="Unassembled WGS sequence"/>
</dbReference>
<keyword evidence="2" id="KW-1185">Reference proteome</keyword>
<protein>
    <submittedName>
        <fullName evidence="1">Uncharacterized protein</fullName>
    </submittedName>
</protein>
<dbReference type="EMBL" id="JBFOLJ010000004">
    <property type="protein sequence ID" value="KAL2545271.1"/>
    <property type="molecule type" value="Genomic_DNA"/>
</dbReference>
<comment type="caution">
    <text evidence="1">The sequence shown here is derived from an EMBL/GenBank/DDBJ whole genome shotgun (WGS) entry which is preliminary data.</text>
</comment>
<gene>
    <name evidence="1" type="ORF">Fot_14504</name>
</gene>
<sequence>MLQEESSVVMQVEGCREGHGMQRINTDAAEICANFVLKKYSFVQLSDRQMSSIENEGVCPASNCPLVQGNPSEQDSESCINYANELGNLANASFDGGFVGKTPVNENREDLSDPAMIDKEDLDYVDHGPPLLLPGSMLVSGETVLHKHADVRICDLHISAHEKGDVKSPFGLSEIVSIGNGRGAGSADLGEGFKEILR</sequence>
<accession>A0ABD1W6X8</accession>